<keyword evidence="2" id="KW-1003">Cell membrane</keyword>
<protein>
    <submittedName>
        <fullName evidence="8">Putative ABC transport system permease protein</fullName>
    </submittedName>
</protein>
<dbReference type="PANTHER" id="PTHR30572">
    <property type="entry name" value="MEMBRANE COMPONENT OF TRANSPORTER-RELATED"/>
    <property type="match status" value="1"/>
</dbReference>
<reference evidence="8 9" key="1">
    <citation type="submission" date="2016-10" db="EMBL/GenBank/DDBJ databases">
        <authorList>
            <person name="de Groot N.N."/>
        </authorList>
    </citation>
    <scope>NUCLEOTIDE SEQUENCE [LARGE SCALE GENOMIC DNA]</scope>
    <source>
        <strain evidence="8 9">DSM 15827</strain>
    </source>
</reference>
<keyword evidence="5 6" id="KW-0472">Membrane</keyword>
<evidence type="ECO:0000256" key="4">
    <source>
        <dbReference type="ARBA" id="ARBA00022989"/>
    </source>
</evidence>
<dbReference type="GO" id="GO:0005886">
    <property type="term" value="C:plasma membrane"/>
    <property type="evidence" value="ECO:0007669"/>
    <property type="project" value="UniProtKB-SubCell"/>
</dbReference>
<evidence type="ECO:0000256" key="1">
    <source>
        <dbReference type="ARBA" id="ARBA00004651"/>
    </source>
</evidence>
<keyword evidence="4 6" id="KW-1133">Transmembrane helix</keyword>
<feature type="transmembrane region" description="Helical" evidence="6">
    <location>
        <begin position="399"/>
        <end position="420"/>
    </location>
</feature>
<evidence type="ECO:0000313" key="9">
    <source>
        <dbReference type="Proteomes" id="UP000198556"/>
    </source>
</evidence>
<evidence type="ECO:0000313" key="8">
    <source>
        <dbReference type="EMBL" id="SER23046.1"/>
    </source>
</evidence>
<proteinExistence type="predicted"/>
<dbReference type="Pfam" id="PF02687">
    <property type="entry name" value="FtsX"/>
    <property type="match status" value="1"/>
</dbReference>
<feature type="transmembrane region" description="Helical" evidence="6">
    <location>
        <begin position="358"/>
        <end position="379"/>
    </location>
</feature>
<evidence type="ECO:0000256" key="2">
    <source>
        <dbReference type="ARBA" id="ARBA00022475"/>
    </source>
</evidence>
<feature type="domain" description="ABC3 transporter permease C-terminal" evidence="7">
    <location>
        <begin position="358"/>
        <end position="505"/>
    </location>
</feature>
<dbReference type="EMBL" id="FOGF01000027">
    <property type="protein sequence ID" value="SER23046.1"/>
    <property type="molecule type" value="Genomic_DNA"/>
</dbReference>
<evidence type="ECO:0000256" key="3">
    <source>
        <dbReference type="ARBA" id="ARBA00022692"/>
    </source>
</evidence>
<dbReference type="AlphaFoldDB" id="A0A1H9MH54"/>
<dbReference type="STRING" id="137733.SAMN05421767_1278"/>
<keyword evidence="3 6" id="KW-0812">Transmembrane</keyword>
<dbReference type="InterPro" id="IPR050250">
    <property type="entry name" value="Macrolide_Exporter_MacB"/>
</dbReference>
<dbReference type="InterPro" id="IPR003838">
    <property type="entry name" value="ABC3_permease_C"/>
</dbReference>
<gene>
    <name evidence="8" type="ORF">SAMN05421767_1278</name>
</gene>
<evidence type="ECO:0000256" key="5">
    <source>
        <dbReference type="ARBA" id="ARBA00023136"/>
    </source>
</evidence>
<feature type="transmembrane region" description="Helical" evidence="6">
    <location>
        <begin position="476"/>
        <end position="501"/>
    </location>
</feature>
<evidence type="ECO:0000259" key="7">
    <source>
        <dbReference type="Pfam" id="PF02687"/>
    </source>
</evidence>
<dbReference type="Proteomes" id="UP000198556">
    <property type="component" value="Unassembled WGS sequence"/>
</dbReference>
<name>A0A1H9MH54_9LACT</name>
<dbReference type="RefSeq" id="WP_089747104.1">
    <property type="nucleotide sequence ID" value="NZ_FOGF01000027.1"/>
</dbReference>
<organism evidence="8 9">
    <name type="scientific">Granulicatella balaenopterae</name>
    <dbReference type="NCBI Taxonomy" id="137733"/>
    <lineage>
        <taxon>Bacteria</taxon>
        <taxon>Bacillati</taxon>
        <taxon>Bacillota</taxon>
        <taxon>Bacilli</taxon>
        <taxon>Lactobacillales</taxon>
        <taxon>Carnobacteriaceae</taxon>
        <taxon>Granulicatella</taxon>
    </lineage>
</organism>
<keyword evidence="9" id="KW-1185">Reference proteome</keyword>
<evidence type="ECO:0000256" key="6">
    <source>
        <dbReference type="SAM" id="Phobius"/>
    </source>
</evidence>
<sequence length="510" mass="56832">MNYLKRARISIARNKGKSILLFFIIFVLANVIAGALAIQDGSKQVAEKIKSELGAVVTIEMDHEAIDQLMEEDPEQVESIYDTITPPSKEVVTKIGELPYVKNYDYTSYGTVGSESMKAYVDPIIQEEREQMEGEGGLSPDGYEKYYAFNTQGIHYNKVLAIEEGRAELVEGRVFTPEEIEAGASVGLISKELAELNNLKVGDKMPLTYYELDYDKEPTEEGFVKEQYDLPIEIIGIYKDLTIKDKVEGKKQDEHMLAYQKQEKVNKIYVPNGYVREISKLAYAAYVAEAEANGEEVQEVDDFEFYDPIYILEKPEDVEAFKEEAQLLLPEYSILKANSDQYEEIAGPVASVSKIAKFVMIAAVVATVIIITLVVLLFLRDRKKEFGIYLAIGEKKGKVVGQMLAEVLTISLIAITLAVFSGNLIAKNVSTGLIEQQVAQQEDDLMGGYSYSMNGFDADVTTEDVVEAYEVKITPAYIGTMYGVGLGTVIVATIIPMTYLVRLNPKKILL</sequence>
<dbReference type="GO" id="GO:0022857">
    <property type="term" value="F:transmembrane transporter activity"/>
    <property type="evidence" value="ECO:0007669"/>
    <property type="project" value="TreeGrafter"/>
</dbReference>
<dbReference type="OrthoDB" id="9812886at2"/>
<accession>A0A1H9MH54</accession>
<dbReference type="PANTHER" id="PTHR30572:SF9">
    <property type="entry name" value="ABC TRANSPORTER PERMEASE PROTEIN"/>
    <property type="match status" value="1"/>
</dbReference>
<comment type="subcellular location">
    <subcellularLocation>
        <location evidence="1">Cell membrane</location>
        <topology evidence="1">Multi-pass membrane protein</topology>
    </subcellularLocation>
</comment>